<dbReference type="GO" id="GO:0004029">
    <property type="term" value="F:aldehyde dehydrogenase (NAD+) activity"/>
    <property type="evidence" value="ECO:0007669"/>
    <property type="project" value="TreeGrafter"/>
</dbReference>
<dbReference type="OrthoDB" id="6882680at2"/>
<dbReference type="InterPro" id="IPR016160">
    <property type="entry name" value="Ald_DH_CS_CYS"/>
</dbReference>
<evidence type="ECO:0000313" key="10">
    <source>
        <dbReference type="EMBL" id="AXK46882.1"/>
    </source>
</evidence>
<evidence type="ECO:0000256" key="8">
    <source>
        <dbReference type="SAM" id="MobiDB-lite"/>
    </source>
</evidence>
<dbReference type="EMBL" id="CP031356">
    <property type="protein sequence ID" value="AXK46882.1"/>
    <property type="molecule type" value="Genomic_DNA"/>
</dbReference>
<dbReference type="InterPro" id="IPR029510">
    <property type="entry name" value="Ald_DH_CS_GLU"/>
</dbReference>
<gene>
    <name evidence="10" type="ORF">DWV08_15500</name>
    <name evidence="11" type="ORF">DXU92_10120</name>
</gene>
<dbReference type="PANTHER" id="PTHR43570">
    <property type="entry name" value="ALDEHYDE DEHYDROGENASE"/>
    <property type="match status" value="1"/>
</dbReference>
<reference evidence="11 13" key="2">
    <citation type="submission" date="2018-08" db="EMBL/GenBank/DDBJ databases">
        <title>Brachybacterium saurashtrense DSM 23186.</title>
        <authorList>
            <person name="Li Y."/>
        </authorList>
    </citation>
    <scope>NUCLEOTIDE SEQUENCE [LARGE SCALE GENOMIC DNA]</scope>
    <source>
        <strain evidence="11 13">DSM 23186</strain>
    </source>
</reference>
<dbReference type="PIRSF" id="PIRSF036492">
    <property type="entry name" value="ALDH"/>
    <property type="match status" value="1"/>
</dbReference>
<evidence type="ECO:0000256" key="4">
    <source>
        <dbReference type="PIRNR" id="PIRNR036492"/>
    </source>
</evidence>
<reference evidence="10 12" key="1">
    <citation type="submission" date="2018-07" db="EMBL/GenBank/DDBJ databases">
        <title>Brachybacterium saurashtrense DSM 23186 genome sequence.</title>
        <authorList>
            <person name="Guo L."/>
        </authorList>
    </citation>
    <scope>NUCLEOTIDE SEQUENCE [LARGE SCALE GENOMIC DNA]</scope>
    <source>
        <strain evidence="10 12">DSM 23186</strain>
    </source>
</reference>
<feature type="region of interest" description="Disordered" evidence="8">
    <location>
        <begin position="1"/>
        <end position="49"/>
    </location>
</feature>
<evidence type="ECO:0000259" key="9">
    <source>
        <dbReference type="Pfam" id="PF00171"/>
    </source>
</evidence>
<dbReference type="FunFam" id="3.40.605.10:FF:000004">
    <property type="entry name" value="Aldehyde dehydrogenase"/>
    <property type="match status" value="1"/>
</dbReference>
<dbReference type="PROSITE" id="PS00687">
    <property type="entry name" value="ALDEHYDE_DEHYDR_GLU"/>
    <property type="match status" value="1"/>
</dbReference>
<dbReference type="InterPro" id="IPR016162">
    <property type="entry name" value="Ald_DH_N"/>
</dbReference>
<dbReference type="PANTHER" id="PTHR43570:SF16">
    <property type="entry name" value="ALDEHYDE DEHYDROGENASE TYPE III, ISOFORM Q"/>
    <property type="match status" value="1"/>
</dbReference>
<evidence type="ECO:0000256" key="2">
    <source>
        <dbReference type="ARBA" id="ARBA00023002"/>
    </source>
</evidence>
<sequence>MGIILRGSRGAPSATTLAGPAAPHDRTARTLGPMSTDPHRPAPHTPDEPHRTQILADVAALKDSFAAGTTRGIDARLAQLEALRRGLRREEPRLARALAEDLGKSRTESALTEIGVVSQEIAHVQKHLRSWLRPQRLSLGPMLAPASGALHREPLGTTLLIAPWNYPVNLTLAPLIAAIAGGNTVLVKPSEVAPATSSALAHLLRTHLDPGWVRVVEGGVEETTLLLEQRFDLIFYTGNGAVGRVVARAAAEHLTPTVLELGGKSPVFVDEGVDLAVAARRIVWGKFTNAGQTCIAPDYLMATPHTLECLRPHLRRAVRALYGARPERSPDYGRMVSERHFDRVRALIDDETAIVGGTTGADRGSRFLPPTILDGADWGDPVMGEEIFGPVLPLLAVSGPDEAIARIRERDKPLTAYVFSSRRAVEERFAAETSSGSLALGLTLAHVGTPGMPFGGVGESGMGAYHGRTGVEAFTHAKPVVRKPLRPDTLRLVYPPRGRVRRALLRRLMR</sequence>
<dbReference type="InterPro" id="IPR012394">
    <property type="entry name" value="Aldehyde_DH_NAD(P)"/>
</dbReference>
<feature type="domain" description="Aldehyde dehydrogenase" evidence="9">
    <location>
        <begin position="56"/>
        <end position="479"/>
    </location>
</feature>
<feature type="compositionally biased region" description="Basic and acidic residues" evidence="8">
    <location>
        <begin position="37"/>
        <end position="49"/>
    </location>
</feature>
<evidence type="ECO:0000313" key="11">
    <source>
        <dbReference type="EMBL" id="RRR22597.1"/>
    </source>
</evidence>
<proteinExistence type="inferred from homology"/>
<evidence type="ECO:0000313" key="12">
    <source>
        <dbReference type="Proteomes" id="UP000254236"/>
    </source>
</evidence>
<dbReference type="Gene3D" id="3.40.605.10">
    <property type="entry name" value="Aldehyde Dehydrogenase, Chain A, domain 1"/>
    <property type="match status" value="1"/>
</dbReference>
<dbReference type="SUPFAM" id="SSF53720">
    <property type="entry name" value="ALDH-like"/>
    <property type="match status" value="1"/>
</dbReference>
<protein>
    <recommendedName>
        <fullName evidence="4">Aldehyde dehydrogenase</fullName>
    </recommendedName>
</protein>
<name>A0A345YSI0_9MICO</name>
<dbReference type="InterPro" id="IPR016161">
    <property type="entry name" value="Ald_DH/histidinol_DH"/>
</dbReference>
<dbReference type="GO" id="GO:0006081">
    <property type="term" value="P:aldehyde metabolic process"/>
    <property type="evidence" value="ECO:0007669"/>
    <property type="project" value="InterPro"/>
</dbReference>
<organism evidence="11 13">
    <name type="scientific">Brachybacterium saurashtrense</name>
    <dbReference type="NCBI Taxonomy" id="556288"/>
    <lineage>
        <taxon>Bacteria</taxon>
        <taxon>Bacillati</taxon>
        <taxon>Actinomycetota</taxon>
        <taxon>Actinomycetes</taxon>
        <taxon>Micrococcales</taxon>
        <taxon>Dermabacteraceae</taxon>
        <taxon>Brachybacterium</taxon>
    </lineage>
</organism>
<evidence type="ECO:0000256" key="5">
    <source>
        <dbReference type="PIRSR" id="PIRSR036492-1"/>
    </source>
</evidence>
<dbReference type="InterPro" id="IPR016163">
    <property type="entry name" value="Ald_DH_C"/>
</dbReference>
<dbReference type="FunFam" id="3.40.309.10:FF:000003">
    <property type="entry name" value="Aldehyde dehydrogenase"/>
    <property type="match status" value="1"/>
</dbReference>
<dbReference type="Pfam" id="PF00171">
    <property type="entry name" value="Aldedh"/>
    <property type="match status" value="1"/>
</dbReference>
<keyword evidence="3" id="KW-0520">NAD</keyword>
<dbReference type="CDD" id="cd07087">
    <property type="entry name" value="ALDH_F3-13-14_CALDH-like"/>
    <property type="match status" value="1"/>
</dbReference>
<dbReference type="GO" id="GO:0005737">
    <property type="term" value="C:cytoplasm"/>
    <property type="evidence" value="ECO:0007669"/>
    <property type="project" value="TreeGrafter"/>
</dbReference>
<accession>A0A345YSI0</accession>
<dbReference type="Proteomes" id="UP000282185">
    <property type="component" value="Unassembled WGS sequence"/>
</dbReference>
<evidence type="ECO:0000256" key="3">
    <source>
        <dbReference type="ARBA" id="ARBA00023027"/>
    </source>
</evidence>
<dbReference type="InterPro" id="IPR015590">
    <property type="entry name" value="Aldehyde_DH_dom"/>
</dbReference>
<keyword evidence="2 4" id="KW-0560">Oxidoreductase</keyword>
<evidence type="ECO:0000256" key="1">
    <source>
        <dbReference type="ARBA" id="ARBA00009986"/>
    </source>
</evidence>
<keyword evidence="12" id="KW-1185">Reference proteome</keyword>
<evidence type="ECO:0000256" key="7">
    <source>
        <dbReference type="RuleBase" id="RU003345"/>
    </source>
</evidence>
<dbReference type="Gene3D" id="3.40.309.10">
    <property type="entry name" value="Aldehyde Dehydrogenase, Chain A, domain 2"/>
    <property type="match status" value="1"/>
</dbReference>
<evidence type="ECO:0000256" key="6">
    <source>
        <dbReference type="PROSITE-ProRule" id="PRU10007"/>
    </source>
</evidence>
<dbReference type="EMBL" id="QSWH01000004">
    <property type="protein sequence ID" value="RRR22597.1"/>
    <property type="molecule type" value="Genomic_DNA"/>
</dbReference>
<dbReference type="Proteomes" id="UP000254236">
    <property type="component" value="Chromosome"/>
</dbReference>
<feature type="active site" evidence="5 6">
    <location>
        <position position="260"/>
    </location>
</feature>
<dbReference type="AlphaFoldDB" id="A0A345YSI0"/>
<comment type="similarity">
    <text evidence="1 4 7">Belongs to the aldehyde dehydrogenase family.</text>
</comment>
<dbReference type="PROSITE" id="PS00070">
    <property type="entry name" value="ALDEHYDE_DEHYDR_CYS"/>
    <property type="match status" value="1"/>
</dbReference>
<evidence type="ECO:0000313" key="13">
    <source>
        <dbReference type="Proteomes" id="UP000282185"/>
    </source>
</evidence>
<dbReference type="KEGG" id="bsau:DWV08_15500"/>
<feature type="active site" evidence="5">
    <location>
        <position position="294"/>
    </location>
</feature>